<feature type="transmembrane region" description="Helical" evidence="7">
    <location>
        <begin position="157"/>
        <end position="176"/>
    </location>
</feature>
<feature type="transmembrane region" description="Helical" evidence="7">
    <location>
        <begin position="87"/>
        <end position="107"/>
    </location>
</feature>
<keyword evidence="6 7" id="KW-0472">Membrane</keyword>
<dbReference type="Proteomes" id="UP000585681">
    <property type="component" value="Unassembled WGS sequence"/>
</dbReference>
<evidence type="ECO:0000256" key="7">
    <source>
        <dbReference type="SAM" id="Phobius"/>
    </source>
</evidence>
<comment type="subcellular location">
    <subcellularLocation>
        <location evidence="1">Cell membrane</location>
        <topology evidence="1">Multi-pass membrane protein</topology>
    </subcellularLocation>
</comment>
<evidence type="ECO:0000256" key="5">
    <source>
        <dbReference type="ARBA" id="ARBA00022989"/>
    </source>
</evidence>
<evidence type="ECO:0000256" key="4">
    <source>
        <dbReference type="ARBA" id="ARBA00022692"/>
    </source>
</evidence>
<evidence type="ECO:0000313" key="9">
    <source>
        <dbReference type="Proteomes" id="UP000585681"/>
    </source>
</evidence>
<dbReference type="InterPro" id="IPR051907">
    <property type="entry name" value="DoxX-like_oxidoreductase"/>
</dbReference>
<protein>
    <submittedName>
        <fullName evidence="8">Putative oxidoreductase</fullName>
    </submittedName>
</protein>
<reference evidence="8" key="1">
    <citation type="submission" date="2020-08" db="EMBL/GenBank/DDBJ databases">
        <title>Genomic Encyclopedia of Type Strains, Phase IV (KMG-IV): sequencing the most valuable type-strain genomes for metagenomic binning, comparative biology and taxonomic classification.</title>
        <authorList>
            <person name="Goeker M."/>
        </authorList>
    </citation>
    <scope>NUCLEOTIDE SEQUENCE [LARGE SCALE GENOMIC DNA]</scope>
    <source>
        <strain evidence="8">DSM 105040</strain>
    </source>
</reference>
<dbReference type="AlphaFoldDB" id="A0A840C4X9"/>
<evidence type="ECO:0000313" key="8">
    <source>
        <dbReference type="EMBL" id="MBB4020854.1"/>
    </source>
</evidence>
<dbReference type="PANTHER" id="PTHR33452:SF1">
    <property type="entry name" value="INNER MEMBRANE PROTEIN YPHA-RELATED"/>
    <property type="match status" value="1"/>
</dbReference>
<comment type="caution">
    <text evidence="8">The sequence shown here is derived from an EMBL/GenBank/DDBJ whole genome shotgun (WGS) entry which is preliminary data.</text>
</comment>
<sequence>MNTLISIHDATFDRLENAAAPWLLPTLARFTFAATLLLYFWNSGLTKLGGGIGGLFAPSLGAYAQIFPKAMEAVGYDVGQLGLFHRLVVLAGTYAEFLLPLLLLLGLATRLSALGMIGFIAVQSLTDLFGHGAISQPETLGAWFDRVPDSPILDQRLFWITVLMVLVIRGAGPLSLDRLLRRHAPYDSSAA</sequence>
<keyword evidence="3" id="KW-1003">Cell membrane</keyword>
<keyword evidence="5 7" id="KW-1133">Transmembrane helix</keyword>
<dbReference type="EMBL" id="JACIEQ010000001">
    <property type="protein sequence ID" value="MBB4020854.1"/>
    <property type="molecule type" value="Genomic_DNA"/>
</dbReference>
<evidence type="ECO:0000256" key="3">
    <source>
        <dbReference type="ARBA" id="ARBA00022475"/>
    </source>
</evidence>
<organism evidence="8 9">
    <name type="scientific">Actibacterium naphthalenivorans</name>
    <dbReference type="NCBI Taxonomy" id="1614693"/>
    <lineage>
        <taxon>Bacteria</taxon>
        <taxon>Pseudomonadati</taxon>
        <taxon>Pseudomonadota</taxon>
        <taxon>Alphaproteobacteria</taxon>
        <taxon>Rhodobacterales</taxon>
        <taxon>Roseobacteraceae</taxon>
        <taxon>Actibacterium</taxon>
    </lineage>
</organism>
<feature type="transmembrane region" description="Helical" evidence="7">
    <location>
        <begin position="22"/>
        <end position="41"/>
    </location>
</feature>
<evidence type="ECO:0000256" key="6">
    <source>
        <dbReference type="ARBA" id="ARBA00023136"/>
    </source>
</evidence>
<proteinExistence type="inferred from homology"/>
<evidence type="ECO:0000256" key="1">
    <source>
        <dbReference type="ARBA" id="ARBA00004651"/>
    </source>
</evidence>
<name>A0A840C4X9_9RHOB</name>
<accession>A0A840C4X9</accession>
<keyword evidence="9" id="KW-1185">Reference proteome</keyword>
<dbReference type="GO" id="GO:0005886">
    <property type="term" value="C:plasma membrane"/>
    <property type="evidence" value="ECO:0007669"/>
    <property type="project" value="UniProtKB-SubCell"/>
</dbReference>
<comment type="similarity">
    <text evidence="2">Belongs to the DoxX family.</text>
</comment>
<dbReference type="Pfam" id="PF07681">
    <property type="entry name" value="DoxX"/>
    <property type="match status" value="1"/>
</dbReference>
<dbReference type="PANTHER" id="PTHR33452">
    <property type="entry name" value="OXIDOREDUCTASE CATD-RELATED"/>
    <property type="match status" value="1"/>
</dbReference>
<keyword evidence="4 7" id="KW-0812">Transmembrane</keyword>
<evidence type="ECO:0000256" key="2">
    <source>
        <dbReference type="ARBA" id="ARBA00006679"/>
    </source>
</evidence>
<dbReference type="InterPro" id="IPR032808">
    <property type="entry name" value="DoxX"/>
</dbReference>
<dbReference type="RefSeq" id="WP_054538110.1">
    <property type="nucleotide sequence ID" value="NZ_JACIEQ010000001.1"/>
</dbReference>
<feature type="transmembrane region" description="Helical" evidence="7">
    <location>
        <begin position="48"/>
        <end position="67"/>
    </location>
</feature>
<feature type="transmembrane region" description="Helical" evidence="7">
    <location>
        <begin position="114"/>
        <end position="134"/>
    </location>
</feature>
<gene>
    <name evidence="8" type="ORF">GGR17_000645</name>
</gene>